<dbReference type="GO" id="GO:0005829">
    <property type="term" value="C:cytosol"/>
    <property type="evidence" value="ECO:0007669"/>
    <property type="project" value="TreeGrafter"/>
</dbReference>
<comment type="function">
    <text evidence="2 7">Catalyzes the epimerization of the C3' and C5'positions of dTDP-6-deoxy-D-xylo-4-hexulose, forming dTDP-6-deoxy-L-lyxo-4-hexulose.</text>
</comment>
<feature type="active site" description="Proton acceptor" evidence="5">
    <location>
        <position position="62"/>
    </location>
</feature>
<dbReference type="InterPro" id="IPR011051">
    <property type="entry name" value="RmlC_Cupin_sf"/>
</dbReference>
<dbReference type="NCBIfam" id="TIGR01221">
    <property type="entry name" value="rmlC"/>
    <property type="match status" value="1"/>
</dbReference>
<dbReference type="CDD" id="cd00438">
    <property type="entry name" value="cupin_RmlC"/>
    <property type="match status" value="1"/>
</dbReference>
<evidence type="ECO:0000256" key="2">
    <source>
        <dbReference type="ARBA" id="ARBA00001997"/>
    </source>
</evidence>
<evidence type="ECO:0000256" key="1">
    <source>
        <dbReference type="ARBA" id="ARBA00001298"/>
    </source>
</evidence>
<dbReference type="Proteomes" id="UP001144323">
    <property type="component" value="Unassembled WGS sequence"/>
</dbReference>
<name>A0A9W6LT99_9HYPH</name>
<evidence type="ECO:0000256" key="3">
    <source>
        <dbReference type="ARBA" id="ARBA00012098"/>
    </source>
</evidence>
<evidence type="ECO:0000256" key="7">
    <source>
        <dbReference type="RuleBase" id="RU364069"/>
    </source>
</evidence>
<evidence type="ECO:0000256" key="4">
    <source>
        <dbReference type="ARBA" id="ARBA00019595"/>
    </source>
</evidence>
<dbReference type="GO" id="GO:0008830">
    <property type="term" value="F:dTDP-4-dehydrorhamnose 3,5-epimerase activity"/>
    <property type="evidence" value="ECO:0007669"/>
    <property type="project" value="UniProtKB-UniRule"/>
</dbReference>
<dbReference type="PANTHER" id="PTHR21047">
    <property type="entry name" value="DTDP-6-DEOXY-D-GLUCOSE-3,5 EPIMERASE"/>
    <property type="match status" value="1"/>
</dbReference>
<sequence length="184" mass="20749">MQFEETDIPAVKIVTPKKHGDARGFFSEVYKQSDWEAAGLDYRFVQDNHSYSAPVGTLRGLHFQTPPVAQDKLVRVIRGRIFDIAVDIRRSSPTFGRHVAVELSAENWRQLFIPAGFAHGFVTLEPDTEVLYKVTSLYSPAHDRGLAYDDPDIAIEWPAPPGGLILSDKDKRWPRLRDLADAFA</sequence>
<protein>
    <recommendedName>
        <fullName evidence="4 7">dTDP-4-dehydrorhamnose 3,5-epimerase</fullName>
        <ecNumber evidence="3 7">5.1.3.13</ecNumber>
    </recommendedName>
    <alternativeName>
        <fullName evidence="7">Thymidine diphospho-4-keto-rhamnose 3,5-epimerase</fullName>
    </alternativeName>
</protein>
<dbReference type="GO" id="GO:0000271">
    <property type="term" value="P:polysaccharide biosynthetic process"/>
    <property type="evidence" value="ECO:0007669"/>
    <property type="project" value="TreeGrafter"/>
</dbReference>
<dbReference type="Pfam" id="PF00908">
    <property type="entry name" value="dTDP_sugar_isom"/>
    <property type="match status" value="1"/>
</dbReference>
<dbReference type="EMBL" id="BSEC01000001">
    <property type="protein sequence ID" value="GLI94520.1"/>
    <property type="molecule type" value="Genomic_DNA"/>
</dbReference>
<evidence type="ECO:0000256" key="6">
    <source>
        <dbReference type="PIRSR" id="PIRSR600888-3"/>
    </source>
</evidence>
<comment type="catalytic activity">
    <reaction evidence="1 7">
        <text>dTDP-4-dehydro-6-deoxy-alpha-D-glucose = dTDP-4-dehydro-beta-L-rhamnose</text>
        <dbReference type="Rhea" id="RHEA:16969"/>
        <dbReference type="ChEBI" id="CHEBI:57649"/>
        <dbReference type="ChEBI" id="CHEBI:62830"/>
        <dbReference type="EC" id="5.1.3.13"/>
    </reaction>
</comment>
<proteinExistence type="inferred from homology"/>
<comment type="pathway">
    <text evidence="7">Carbohydrate biosynthesis; dTDP-L-rhamnose biosynthesis.</text>
</comment>
<dbReference type="InterPro" id="IPR014710">
    <property type="entry name" value="RmlC-like_jellyroll"/>
</dbReference>
<comment type="caution">
    <text evidence="8">The sequence shown here is derived from an EMBL/GenBank/DDBJ whole genome shotgun (WGS) entry which is preliminary data.</text>
</comment>
<dbReference type="Gene3D" id="2.60.120.10">
    <property type="entry name" value="Jelly Rolls"/>
    <property type="match status" value="1"/>
</dbReference>
<dbReference type="GO" id="GO:0019305">
    <property type="term" value="P:dTDP-rhamnose biosynthetic process"/>
    <property type="evidence" value="ECO:0007669"/>
    <property type="project" value="UniProtKB-UniRule"/>
</dbReference>
<dbReference type="EC" id="5.1.3.13" evidence="3 7"/>
<evidence type="ECO:0000313" key="8">
    <source>
        <dbReference type="EMBL" id="GLI94520.1"/>
    </source>
</evidence>
<dbReference type="SUPFAM" id="SSF51182">
    <property type="entry name" value="RmlC-like cupins"/>
    <property type="match status" value="1"/>
</dbReference>
<evidence type="ECO:0000256" key="5">
    <source>
        <dbReference type="PIRSR" id="PIRSR600888-1"/>
    </source>
</evidence>
<keyword evidence="7" id="KW-0413">Isomerase</keyword>
<organism evidence="8 9">
    <name type="scientific">Methylocystis echinoides</name>
    <dbReference type="NCBI Taxonomy" id="29468"/>
    <lineage>
        <taxon>Bacteria</taxon>
        <taxon>Pseudomonadati</taxon>
        <taxon>Pseudomonadota</taxon>
        <taxon>Alphaproteobacteria</taxon>
        <taxon>Hyphomicrobiales</taxon>
        <taxon>Methylocystaceae</taxon>
        <taxon>Methylocystis</taxon>
    </lineage>
</organism>
<dbReference type="PANTHER" id="PTHR21047:SF2">
    <property type="entry name" value="THYMIDINE DIPHOSPHO-4-KETO-RHAMNOSE 3,5-EPIMERASE"/>
    <property type="match status" value="1"/>
</dbReference>
<accession>A0A9W6LT99</accession>
<feature type="site" description="Participates in a stacking interaction with the thymidine ring of dTDP-4-oxo-6-deoxyglucose" evidence="6">
    <location>
        <position position="138"/>
    </location>
</feature>
<gene>
    <name evidence="8" type="ORF">LMG27198_35120</name>
</gene>
<comment type="subunit">
    <text evidence="7">Homodimer.</text>
</comment>
<keyword evidence="9" id="KW-1185">Reference proteome</keyword>
<dbReference type="AlphaFoldDB" id="A0A9W6LT99"/>
<feature type="active site" description="Proton donor" evidence="5">
    <location>
        <position position="132"/>
    </location>
</feature>
<reference evidence="8" key="1">
    <citation type="journal article" date="2023" name="Int. J. Syst. Evol. Microbiol.">
        <title>Methylocystis iwaonis sp. nov., a type II methane-oxidizing bacterium from surface soil of a rice paddy field in Japan, and emended description of the genus Methylocystis (ex Whittenbury et al. 1970) Bowman et al. 1993.</title>
        <authorList>
            <person name="Kaise H."/>
            <person name="Sawadogo J.B."/>
            <person name="Alam M.S."/>
            <person name="Ueno C."/>
            <person name="Dianou D."/>
            <person name="Shinjo R."/>
            <person name="Asakawa S."/>
        </authorList>
    </citation>
    <scope>NUCLEOTIDE SEQUENCE</scope>
    <source>
        <strain evidence="8">LMG27198</strain>
    </source>
</reference>
<dbReference type="InterPro" id="IPR000888">
    <property type="entry name" value="RmlC-like"/>
</dbReference>
<comment type="similarity">
    <text evidence="7">Belongs to the dTDP-4-dehydrorhamnose 3,5-epimerase family.</text>
</comment>
<evidence type="ECO:0000313" key="9">
    <source>
        <dbReference type="Proteomes" id="UP001144323"/>
    </source>
</evidence>
<dbReference type="RefSeq" id="WP_281804580.1">
    <property type="nucleotide sequence ID" value="NZ_BSEC01000001.1"/>
</dbReference>